<reference evidence="5 11" key="2">
    <citation type="journal article" date="2018" name="Genome Biol.">
        <title>SKESA: strategic k-mer extension for scrupulous assemblies.</title>
        <authorList>
            <person name="Souvorov A."/>
            <person name="Agarwala R."/>
            <person name="Lipman D.J."/>
        </authorList>
    </citation>
    <scope>NUCLEOTIDE SEQUENCE [LARGE SCALE GENOMIC DNA]</scope>
    <source>
        <strain evidence="5">09CEB371LM</strain>
        <strain evidence="6">Sam_F526FDD3-C0F7-43DB-B204-E231FEF9C926</strain>
    </source>
</reference>
<dbReference type="Proteomes" id="UP000566597">
    <property type="component" value="Unassembled WGS sequence"/>
</dbReference>
<evidence type="ECO:0000256" key="1">
    <source>
        <dbReference type="SAM" id="Phobius"/>
    </source>
</evidence>
<evidence type="ECO:0000313" key="4">
    <source>
        <dbReference type="EMBL" id="EAH0253576.1"/>
    </source>
</evidence>
<protein>
    <recommendedName>
        <fullName evidence="12">Type II secretion system protein GspF domain-containing protein</fullName>
    </recommendedName>
</protein>
<organism evidence="2">
    <name type="scientific">Listeria monocytogenes</name>
    <dbReference type="NCBI Taxonomy" id="1639"/>
    <lineage>
        <taxon>Bacteria</taxon>
        <taxon>Bacillati</taxon>
        <taxon>Bacillota</taxon>
        <taxon>Bacilli</taxon>
        <taxon>Bacillales</taxon>
        <taxon>Listeriaceae</taxon>
        <taxon>Listeria</taxon>
    </lineage>
</organism>
<evidence type="ECO:0000313" key="6">
    <source>
        <dbReference type="EMBL" id="HAA8491606.1"/>
    </source>
</evidence>
<reference evidence="2" key="1">
    <citation type="submission" date="2016-01" db="EMBL/GenBank/DDBJ databases">
        <title>Whole Genome Sequence of Listeria monocytogenes Serovar 1/2a Strain IZSAM_Lm_15_17439_A144 responsible of a human outbreak in 2008.</title>
        <authorList>
            <person name="Orsini M."/>
            <person name="Ordinelli A."/>
            <person name="Cornacchia A."/>
            <person name="Acciari V."/>
            <person name="Centorame P."/>
            <person name="Torresi M."/>
            <person name="Pompei A."/>
            <person name="Camma C."/>
            <person name="Gattuso A."/>
            <person name="Gianfranceschi M."/>
            <person name="Pomilio F."/>
        </authorList>
    </citation>
    <scope>NUCLEOTIDE SEQUENCE</scope>
    <source>
        <strain evidence="2">IZSAM_Lm_15_17439_A144</strain>
        <plasmid evidence="2">pLmA144</plasmid>
    </source>
</reference>
<keyword evidence="2" id="KW-0614">Plasmid</keyword>
<dbReference type="RefSeq" id="WP_012952151.1">
    <property type="nucleotide sequence ID" value="NZ_BAAFVF010000014.1"/>
</dbReference>
<dbReference type="AlphaFoldDB" id="A0A142EC89"/>
<feature type="transmembrane region" description="Helical" evidence="1">
    <location>
        <begin position="207"/>
        <end position="225"/>
    </location>
</feature>
<dbReference type="Proteomes" id="UP000460224">
    <property type="component" value="Unassembled WGS sequence"/>
</dbReference>
<evidence type="ECO:0000313" key="11">
    <source>
        <dbReference type="Proteomes" id="UP000840567"/>
    </source>
</evidence>
<dbReference type="EMBL" id="AABAWE010000009">
    <property type="protein sequence ID" value="EAG2088448.1"/>
    <property type="molecule type" value="Genomic_DNA"/>
</dbReference>
<dbReference type="PATRIC" id="fig|1639.1340.peg.2960"/>
<reference evidence="4 10" key="5">
    <citation type="submission" date="2019-04" db="EMBL/GenBank/DDBJ databases">
        <authorList>
            <person name="Ashton P.M."/>
            <person name="Dallman T."/>
            <person name="Nair S."/>
            <person name="De Pinna E."/>
            <person name="Peters T."/>
            <person name="Grant K."/>
        </authorList>
    </citation>
    <scope>NUCLEOTIDE SEQUENCE [LARGE SCALE GENOMIC DNA]</scope>
    <source>
        <strain evidence="4 10">406731</strain>
    </source>
</reference>
<reference evidence="5" key="6">
    <citation type="submission" date="2019-10" db="EMBL/GenBank/DDBJ databases">
        <authorList>
            <consortium name="NCBI Pathogen Detection Project"/>
        </authorList>
    </citation>
    <scope>NUCLEOTIDE SEQUENCE</scope>
    <source>
        <strain evidence="5">09CEB371LM</strain>
        <strain evidence="6">Sam_F526FDD3-C0F7-43DB-B204-E231FEF9C926</strain>
    </source>
</reference>
<gene>
    <name evidence="3" type="ORF">BCZ21_14360</name>
    <name evidence="4" type="ORF">D4U23_14380</name>
    <name evidence="7" type="ORF">DCK61_15265</name>
    <name evidence="5" type="ORF">GHH22_14615</name>
    <name evidence="6" type="ORF">GHO09_13930</name>
    <name evidence="2" type="ORF">pA144_0032</name>
</gene>
<dbReference type="EMBL" id="DAAEQL010000010">
    <property type="protein sequence ID" value="HAA8491606.1"/>
    <property type="molecule type" value="Genomic_DNA"/>
</dbReference>
<evidence type="ECO:0000313" key="5">
    <source>
        <dbReference type="EMBL" id="HAA8054374.1"/>
    </source>
</evidence>
<feature type="transmembrane region" description="Helical" evidence="1">
    <location>
        <begin position="50"/>
        <end position="67"/>
    </location>
</feature>
<accession>A0A142EC89</accession>
<reference evidence="3 8" key="4">
    <citation type="submission" date="2018-06" db="EMBL/GenBank/DDBJ databases">
        <authorList>
            <consortium name="GenomeTrakr: Next Generation Sequencing Network for Food Pathogen Tracability"/>
        </authorList>
    </citation>
    <scope>NUCLEOTIDE SEQUENCE [LARGE SCALE GENOMIC DNA]</scope>
    <source>
        <strain evidence="3 8">FLAG-54356</strain>
    </source>
</reference>
<evidence type="ECO:0000313" key="2">
    <source>
        <dbReference type="EMBL" id="AMQ45777.1"/>
    </source>
</evidence>
<feature type="transmembrane region" description="Helical" evidence="1">
    <location>
        <begin position="231"/>
        <end position="248"/>
    </location>
</feature>
<sequence length="270" mass="31073">MAKKKRQTFNLDELNAYKKAFGNPLLKKEIFVSIAGPAIVSGGYVFILTYYWWLAAIFAIVGGIYGYRVSMPMNIKRVYEQQALYERNRFINYMTQILSDPSKTVVTALGIVADRAKGEFRDNLKKLRGTLMDATPNDVTKAFHDLKEKYPNDIVFDLYLEQLVTATIEGRASMDTLKNIKSWHNSLLDKQKMFIDKKKGFSKDFRLTALIGVGIVAVLTVSLGLPKFIDYFAHFWIGWVTSLIYLGAHFHYYRRYQKQIVDDDVMEVTV</sequence>
<keyword evidence="1" id="KW-1133">Transmembrane helix</keyword>
<geneLocation type="plasmid" evidence="2">
    <name>pLmA144</name>
</geneLocation>
<dbReference type="Proteomes" id="UP000840567">
    <property type="component" value="Unassembled WGS sequence"/>
</dbReference>
<dbReference type="EMBL" id="AABEVT010000010">
    <property type="protein sequence ID" value="EAH0253576.1"/>
    <property type="molecule type" value="Genomic_DNA"/>
</dbReference>
<proteinExistence type="predicted"/>
<keyword evidence="1" id="KW-0812">Transmembrane</keyword>
<dbReference type="EMBL" id="KU513859">
    <property type="protein sequence ID" value="AMQ45777.1"/>
    <property type="molecule type" value="Genomic_DNA"/>
</dbReference>
<evidence type="ECO:0000313" key="3">
    <source>
        <dbReference type="EMBL" id="EAG2088448.1"/>
    </source>
</evidence>
<evidence type="ECO:0000313" key="9">
    <source>
        <dbReference type="Proteomes" id="UP000460224"/>
    </source>
</evidence>
<feature type="transmembrane region" description="Helical" evidence="1">
    <location>
        <begin position="25"/>
        <end position="44"/>
    </location>
</feature>
<evidence type="ECO:0000313" key="8">
    <source>
        <dbReference type="Proteomes" id="UP000337746"/>
    </source>
</evidence>
<dbReference type="Proteomes" id="UP000337746">
    <property type="component" value="Unassembled WGS sequence"/>
</dbReference>
<name>A0A142EC89_LISMN</name>
<evidence type="ECO:0000313" key="10">
    <source>
        <dbReference type="Proteomes" id="UP000566597"/>
    </source>
</evidence>
<dbReference type="EMBL" id="QDAY01000008">
    <property type="protein sequence ID" value="KAA9446559.1"/>
    <property type="molecule type" value="Genomic_DNA"/>
</dbReference>
<evidence type="ECO:0008006" key="12">
    <source>
        <dbReference type="Google" id="ProtNLM"/>
    </source>
</evidence>
<dbReference type="Proteomes" id="UP000840039">
    <property type="component" value="Unassembled WGS sequence"/>
</dbReference>
<evidence type="ECO:0000313" key="7">
    <source>
        <dbReference type="EMBL" id="KAA9446559.1"/>
    </source>
</evidence>
<reference evidence="7 9" key="3">
    <citation type="submission" date="2018-04" db="EMBL/GenBank/DDBJ databases">
        <title>Genome Analysis of a Prevalent Clone of Listeria monocytogenes Sequence Type 87 in China.</title>
        <authorList>
            <person name="Wang Y."/>
        </authorList>
    </citation>
    <scope>NUCLEOTIDE SEQUENCE [LARGE SCALE GENOMIC DNA]</scope>
    <source>
        <strain evidence="7 9">ICDC_LM1523</strain>
    </source>
</reference>
<keyword evidence="1" id="KW-0472">Membrane</keyword>
<dbReference type="EMBL" id="DAAEEB010000014">
    <property type="protein sequence ID" value="HAA8054374.1"/>
    <property type="molecule type" value="Genomic_DNA"/>
</dbReference>